<evidence type="ECO:0000313" key="2">
    <source>
        <dbReference type="Proteomes" id="UP000740926"/>
    </source>
</evidence>
<accession>A0A9P7C3X0</accession>
<name>A0A9P7C3X0_9FUNG</name>
<dbReference type="AlphaFoldDB" id="A0A9P7C3X0"/>
<dbReference type="SUPFAM" id="SSF48498">
    <property type="entry name" value="Tetracyclin repressor-like, C-terminal domain"/>
    <property type="match status" value="1"/>
</dbReference>
<sequence length="76" mass="7943">MRGRSAFGDVFLRLVEEGVAAGELPVQDAHVAAACLVGAFTEAMVGPTAPSREAHRDEDALVDAICSFCLRAIGAR</sequence>
<dbReference type="Gene3D" id="1.10.357.10">
    <property type="entry name" value="Tetracycline Repressor, domain 2"/>
    <property type="match status" value="1"/>
</dbReference>
<dbReference type="Proteomes" id="UP000740926">
    <property type="component" value="Unassembled WGS sequence"/>
</dbReference>
<protein>
    <submittedName>
        <fullName evidence="1">Uncharacterized protein</fullName>
    </submittedName>
</protein>
<reference evidence="1 2" key="1">
    <citation type="journal article" date="2020" name="Microb. Genom.">
        <title>Genetic diversity of clinical and environmental Mucorales isolates obtained from an investigation of mucormycosis cases among solid organ transplant recipients.</title>
        <authorList>
            <person name="Nguyen M.H."/>
            <person name="Kaul D."/>
            <person name="Muto C."/>
            <person name="Cheng S.J."/>
            <person name="Richter R.A."/>
            <person name="Bruno V.M."/>
            <person name="Liu G."/>
            <person name="Beyhan S."/>
            <person name="Sundermann A.J."/>
            <person name="Mounaud S."/>
            <person name="Pasculle A.W."/>
            <person name="Nierman W.C."/>
            <person name="Driscoll E."/>
            <person name="Cumbie R."/>
            <person name="Clancy C.J."/>
            <person name="Dupont C.L."/>
        </authorList>
    </citation>
    <scope>NUCLEOTIDE SEQUENCE [LARGE SCALE GENOMIC DNA]</scope>
    <source>
        <strain evidence="1 2">GL24</strain>
    </source>
</reference>
<evidence type="ECO:0000313" key="1">
    <source>
        <dbReference type="EMBL" id="KAG1533996.1"/>
    </source>
</evidence>
<dbReference type="InterPro" id="IPR036271">
    <property type="entry name" value="Tet_transcr_reg_TetR-rel_C_sf"/>
</dbReference>
<comment type="caution">
    <text evidence="1">The sequence shown here is derived from an EMBL/GenBank/DDBJ whole genome shotgun (WGS) entry which is preliminary data.</text>
</comment>
<keyword evidence="2" id="KW-1185">Reference proteome</keyword>
<proteinExistence type="predicted"/>
<gene>
    <name evidence="1" type="ORF">G6F50_015684</name>
</gene>
<organism evidence="1 2">
    <name type="scientific">Rhizopus delemar</name>
    <dbReference type="NCBI Taxonomy" id="936053"/>
    <lineage>
        <taxon>Eukaryota</taxon>
        <taxon>Fungi</taxon>
        <taxon>Fungi incertae sedis</taxon>
        <taxon>Mucoromycota</taxon>
        <taxon>Mucoromycotina</taxon>
        <taxon>Mucoromycetes</taxon>
        <taxon>Mucorales</taxon>
        <taxon>Mucorineae</taxon>
        <taxon>Rhizopodaceae</taxon>
        <taxon>Rhizopus</taxon>
    </lineage>
</organism>
<dbReference type="EMBL" id="JAANIU010008942">
    <property type="protein sequence ID" value="KAG1533996.1"/>
    <property type="molecule type" value="Genomic_DNA"/>
</dbReference>